<evidence type="ECO:0000256" key="18">
    <source>
        <dbReference type="ARBA" id="ARBA00048679"/>
    </source>
</evidence>
<evidence type="ECO:0000256" key="1">
    <source>
        <dbReference type="ARBA" id="ARBA00004251"/>
    </source>
</evidence>
<dbReference type="InterPro" id="IPR003609">
    <property type="entry name" value="Pan_app"/>
</dbReference>
<keyword evidence="9" id="KW-0547">Nucleotide-binding</keyword>
<keyword evidence="3" id="KW-1003">Cell membrane</keyword>
<keyword evidence="8" id="KW-0430">Lectin</keyword>
<evidence type="ECO:0000256" key="21">
    <source>
        <dbReference type="SAM" id="Phobius"/>
    </source>
</evidence>
<dbReference type="FunFam" id="3.30.200.20:FF:000330">
    <property type="entry name" value="G-type lectin S-receptor-like serine/threonine-protein kinase At4g03230"/>
    <property type="match status" value="1"/>
</dbReference>
<evidence type="ECO:0000256" key="12">
    <source>
        <dbReference type="ARBA" id="ARBA00022989"/>
    </source>
</evidence>
<dbReference type="Pfam" id="PF08276">
    <property type="entry name" value="PAN_2"/>
    <property type="match status" value="1"/>
</dbReference>
<dbReference type="AlphaFoldDB" id="A0A2P5AVW6"/>
<dbReference type="SUPFAM" id="SSF51110">
    <property type="entry name" value="alpha-D-mannose-specific plant lectins"/>
    <property type="match status" value="1"/>
</dbReference>
<evidence type="ECO:0000259" key="24">
    <source>
        <dbReference type="PROSITE" id="PS50927"/>
    </source>
</evidence>
<dbReference type="InterPro" id="IPR000719">
    <property type="entry name" value="Prot_kinase_dom"/>
</dbReference>
<dbReference type="PANTHER" id="PTHR27002:SF1111">
    <property type="entry name" value="NON-SPECIFIC SERINE_THREONINE PROTEIN KINASE"/>
    <property type="match status" value="1"/>
</dbReference>
<evidence type="ECO:0000313" key="26">
    <source>
        <dbReference type="EMBL" id="PON40687.1"/>
    </source>
</evidence>
<feature type="domain" description="Apple" evidence="25">
    <location>
        <begin position="313"/>
        <end position="404"/>
    </location>
</feature>
<dbReference type="PROSITE" id="PS50026">
    <property type="entry name" value="EGF_3"/>
    <property type="match status" value="1"/>
</dbReference>
<keyword evidence="14" id="KW-1015">Disulfide bond</keyword>
<evidence type="ECO:0000259" key="23">
    <source>
        <dbReference type="PROSITE" id="PS50026"/>
    </source>
</evidence>
<evidence type="ECO:0000313" key="27">
    <source>
        <dbReference type="Proteomes" id="UP000237000"/>
    </source>
</evidence>
<dbReference type="PROSITE" id="PS50948">
    <property type="entry name" value="PAN"/>
    <property type="match status" value="1"/>
</dbReference>
<proteinExistence type="predicted"/>
<evidence type="ECO:0000256" key="7">
    <source>
        <dbReference type="ARBA" id="ARBA00022729"/>
    </source>
</evidence>
<comment type="subcellular location">
    <subcellularLocation>
        <location evidence="1">Cell membrane</location>
        <topology evidence="1">Single-pass type I membrane protein</topology>
    </subcellularLocation>
</comment>
<dbReference type="InterPro" id="IPR001245">
    <property type="entry name" value="Ser-Thr/Tyr_kinase_cat_dom"/>
</dbReference>
<dbReference type="GO" id="GO:0048544">
    <property type="term" value="P:recognition of pollen"/>
    <property type="evidence" value="ECO:0007669"/>
    <property type="project" value="InterPro"/>
</dbReference>
<dbReference type="FunFam" id="1.10.510.10:FF:000060">
    <property type="entry name" value="G-type lectin S-receptor-like serine/threonine-protein kinase"/>
    <property type="match status" value="1"/>
</dbReference>
<dbReference type="InterPro" id="IPR001480">
    <property type="entry name" value="Bulb-type_lectin_dom"/>
</dbReference>
<dbReference type="Gene3D" id="1.10.510.10">
    <property type="entry name" value="Transferase(Phosphotransferase) domain 1"/>
    <property type="match status" value="1"/>
</dbReference>
<keyword evidence="16" id="KW-0325">Glycoprotein</keyword>
<evidence type="ECO:0000256" key="11">
    <source>
        <dbReference type="ARBA" id="ARBA00022840"/>
    </source>
</evidence>
<dbReference type="Gene3D" id="2.90.10.10">
    <property type="entry name" value="Bulb-type lectin domain"/>
    <property type="match status" value="1"/>
</dbReference>
<dbReference type="STRING" id="63057.A0A2P5AVW6"/>
<dbReference type="Pfam" id="PF00954">
    <property type="entry name" value="S_locus_glycop"/>
    <property type="match status" value="1"/>
</dbReference>
<keyword evidence="5" id="KW-0808">Transferase</keyword>
<dbReference type="EC" id="2.7.11.1" evidence="2"/>
<evidence type="ECO:0000259" key="25">
    <source>
        <dbReference type="PROSITE" id="PS50948"/>
    </source>
</evidence>
<dbReference type="PROSITE" id="PS50927">
    <property type="entry name" value="BULB_LECTIN"/>
    <property type="match status" value="1"/>
</dbReference>
<dbReference type="Pfam" id="PF01453">
    <property type="entry name" value="B_lectin"/>
    <property type="match status" value="1"/>
</dbReference>
<reference evidence="27" key="1">
    <citation type="submission" date="2016-06" db="EMBL/GenBank/DDBJ databases">
        <title>Parallel loss of symbiosis genes in relatives of nitrogen-fixing non-legume Parasponia.</title>
        <authorList>
            <person name="Van Velzen R."/>
            <person name="Holmer R."/>
            <person name="Bu F."/>
            <person name="Rutten L."/>
            <person name="Van Zeijl A."/>
            <person name="Liu W."/>
            <person name="Santuari L."/>
            <person name="Cao Q."/>
            <person name="Sharma T."/>
            <person name="Shen D."/>
            <person name="Roswanjaya Y."/>
            <person name="Wardhani T."/>
            <person name="Kalhor M.S."/>
            <person name="Jansen J."/>
            <person name="Van den Hoogen J."/>
            <person name="Gungor B."/>
            <person name="Hartog M."/>
            <person name="Hontelez J."/>
            <person name="Verver J."/>
            <person name="Yang W.-C."/>
            <person name="Schijlen E."/>
            <person name="Repin R."/>
            <person name="Schilthuizen M."/>
            <person name="Schranz E."/>
            <person name="Heidstra R."/>
            <person name="Miyata K."/>
            <person name="Fedorova E."/>
            <person name="Kohlen W."/>
            <person name="Bisseling T."/>
            <person name="Smit S."/>
            <person name="Geurts R."/>
        </authorList>
    </citation>
    <scope>NUCLEOTIDE SEQUENCE [LARGE SCALE GENOMIC DNA]</scope>
    <source>
        <strain evidence="27">cv. RG33-2</strain>
    </source>
</reference>
<feature type="domain" description="Bulb-type lectin" evidence="24">
    <location>
        <begin position="1"/>
        <end position="125"/>
    </location>
</feature>
<dbReference type="InterPro" id="IPR000742">
    <property type="entry name" value="EGF"/>
</dbReference>
<feature type="region of interest" description="Disordered" evidence="20">
    <location>
        <begin position="972"/>
        <end position="1000"/>
    </location>
</feature>
<dbReference type="Gene3D" id="3.30.200.20">
    <property type="entry name" value="Phosphorylase Kinase, domain 1"/>
    <property type="match status" value="1"/>
</dbReference>
<dbReference type="InterPro" id="IPR036426">
    <property type="entry name" value="Bulb-type_lectin_dom_sf"/>
</dbReference>
<dbReference type="InterPro" id="IPR008271">
    <property type="entry name" value="Ser/Thr_kinase_AS"/>
</dbReference>
<organism evidence="26 27">
    <name type="scientific">Trema orientale</name>
    <name type="common">Charcoal tree</name>
    <name type="synonym">Celtis orientalis</name>
    <dbReference type="NCBI Taxonomy" id="63057"/>
    <lineage>
        <taxon>Eukaryota</taxon>
        <taxon>Viridiplantae</taxon>
        <taxon>Streptophyta</taxon>
        <taxon>Embryophyta</taxon>
        <taxon>Tracheophyta</taxon>
        <taxon>Spermatophyta</taxon>
        <taxon>Magnoliopsida</taxon>
        <taxon>eudicotyledons</taxon>
        <taxon>Gunneridae</taxon>
        <taxon>Pentapetalae</taxon>
        <taxon>rosids</taxon>
        <taxon>fabids</taxon>
        <taxon>Rosales</taxon>
        <taxon>Cannabaceae</taxon>
        <taxon>Trema</taxon>
    </lineage>
</organism>
<dbReference type="InterPro" id="IPR011009">
    <property type="entry name" value="Kinase-like_dom_sf"/>
</dbReference>
<evidence type="ECO:0000256" key="20">
    <source>
        <dbReference type="SAM" id="MobiDB-lite"/>
    </source>
</evidence>
<keyword evidence="12 21" id="KW-1133">Transmembrane helix</keyword>
<dbReference type="GO" id="GO:0005524">
    <property type="term" value="F:ATP binding"/>
    <property type="evidence" value="ECO:0007669"/>
    <property type="project" value="UniProtKB-KW"/>
</dbReference>
<sequence length="1000" mass="112112">MVPGLWIHDNGESLVSAEGRFELGFFTPNGSADGRRYLGIWYHKLTPVTVVWVANRNDPLFNSIDGVFGIGEDGNLHVVDGSTRKSYWSTEIETSCSPNRTVKLMDSGNLVLIEGNQSGKSLWESFKHPTDTFLPGMEMDANLILTSWRDKDAPGTGDFTFYLLDGQERESHFVIMKKSTPYWQSGGKFFGSDKMPDTIVYMLSKFKVTTYNPNPKFQISPPRNVDYNDSRLVINFDGEIQYQTWIKYKNKWDVVWLEPSDRCSISNFCGNFGSCNPSNTLVCKCLPGFKPSFPEKWTSGDFSSGCIRETKICEKEETFLSVNIMKVGEPESTWHQANNETECKKECLDKCTCQAYLFEAAENSTRRGDSSATTSSCFTWLGELHDLQEHLVGGHNLSVRVAVSDLESTVRSCDPCGTTMIPYPLSTGPDCGDPMYFSFFCGTTDLLTFKAPSGEYQVVSIDPDTRKFVIKVQHLDHCDARNSSSKNLQLNQSLPFKVTTWCYVGSGNFGSQFSSGGTNEVEIGWEIPQEPTCTSDADCKEWPNSTCSNATSDMKKRCLCNANFKWNGMALNCTRNLEISNRQPSEEESHGKNMPLHLIVVPAISGFALLACTFISVIVWRRKMSKKQGNRIPDQRNKALFKQDTQRHIKHLMDSAQFEEEDETGIDVPFFDFESILAATDDFSDANKLGQGGYGPVYKGMFPGGQEIAVKRLSSVSGQGLQEFKNEVVLIAKLQHRNLVKLRGYCIKGEEKILLYEYMPNRSLDAFMFDNTQSLVLDWETRFDIIIGIARGLLYLHQDSRLRIIHRDLKTSNILLDQEMNPKISDFGLARIVGGKQTEANTNRVVGTYGYMSPEYALEGVFSVKSDVFSFGVVLIEIISGKKNTRLIQCEQPLSLLGYAWKLWTENKVMDLLDPTLNESCNEDQFMRCAKVGLLCVQEDPSERPTMSSIITMLDSESAAVPTPQQPAFVLRRGATAAASSSSSSKPQTRPEITVTFDGR</sequence>
<dbReference type="PANTHER" id="PTHR27002">
    <property type="entry name" value="RECEPTOR-LIKE SERINE/THREONINE-PROTEIN KINASE SD1-8"/>
    <property type="match status" value="1"/>
</dbReference>
<dbReference type="GO" id="GO:0030246">
    <property type="term" value="F:carbohydrate binding"/>
    <property type="evidence" value="ECO:0007669"/>
    <property type="project" value="UniProtKB-KW"/>
</dbReference>
<keyword evidence="19" id="KW-0245">EGF-like domain</keyword>
<evidence type="ECO:0000256" key="8">
    <source>
        <dbReference type="ARBA" id="ARBA00022734"/>
    </source>
</evidence>
<evidence type="ECO:0000256" key="14">
    <source>
        <dbReference type="ARBA" id="ARBA00023157"/>
    </source>
</evidence>
<gene>
    <name evidence="26" type="ORF">TorRG33x02_339860</name>
</gene>
<keyword evidence="27" id="KW-1185">Reference proteome</keyword>
<evidence type="ECO:0000256" key="10">
    <source>
        <dbReference type="ARBA" id="ARBA00022777"/>
    </source>
</evidence>
<evidence type="ECO:0000256" key="2">
    <source>
        <dbReference type="ARBA" id="ARBA00012513"/>
    </source>
</evidence>
<dbReference type="SMART" id="SM00220">
    <property type="entry name" value="S_TKc"/>
    <property type="match status" value="1"/>
</dbReference>
<feature type="transmembrane region" description="Helical" evidence="21">
    <location>
        <begin position="596"/>
        <end position="620"/>
    </location>
</feature>
<dbReference type="InParanoid" id="A0A2P5AVW6"/>
<evidence type="ECO:0000256" key="3">
    <source>
        <dbReference type="ARBA" id="ARBA00022475"/>
    </source>
</evidence>
<name>A0A2P5AVW6_TREOI</name>
<evidence type="ECO:0000256" key="17">
    <source>
        <dbReference type="ARBA" id="ARBA00047899"/>
    </source>
</evidence>
<keyword evidence="7" id="KW-0732">Signal</keyword>
<evidence type="ECO:0000256" key="9">
    <source>
        <dbReference type="ARBA" id="ARBA00022741"/>
    </source>
</evidence>
<evidence type="ECO:0000256" key="19">
    <source>
        <dbReference type="PROSITE-ProRule" id="PRU00076"/>
    </source>
</evidence>
<dbReference type="Proteomes" id="UP000237000">
    <property type="component" value="Unassembled WGS sequence"/>
</dbReference>
<evidence type="ECO:0000256" key="15">
    <source>
        <dbReference type="ARBA" id="ARBA00023170"/>
    </source>
</evidence>
<evidence type="ECO:0000259" key="22">
    <source>
        <dbReference type="PROSITE" id="PS50011"/>
    </source>
</evidence>
<comment type="catalytic activity">
    <reaction evidence="17">
        <text>L-threonyl-[protein] + ATP = O-phospho-L-threonyl-[protein] + ADP + H(+)</text>
        <dbReference type="Rhea" id="RHEA:46608"/>
        <dbReference type="Rhea" id="RHEA-COMP:11060"/>
        <dbReference type="Rhea" id="RHEA-COMP:11605"/>
        <dbReference type="ChEBI" id="CHEBI:15378"/>
        <dbReference type="ChEBI" id="CHEBI:30013"/>
        <dbReference type="ChEBI" id="CHEBI:30616"/>
        <dbReference type="ChEBI" id="CHEBI:61977"/>
        <dbReference type="ChEBI" id="CHEBI:456216"/>
        <dbReference type="EC" id="2.7.11.1"/>
    </reaction>
</comment>
<keyword evidence="4" id="KW-0723">Serine/threonine-protein kinase</keyword>
<protein>
    <recommendedName>
        <fullName evidence="2">non-specific serine/threonine protein kinase</fullName>
        <ecNumber evidence="2">2.7.11.1</ecNumber>
    </recommendedName>
</protein>
<accession>A0A2P5AVW6</accession>
<evidence type="ECO:0000256" key="4">
    <source>
        <dbReference type="ARBA" id="ARBA00022527"/>
    </source>
</evidence>
<evidence type="ECO:0000256" key="13">
    <source>
        <dbReference type="ARBA" id="ARBA00023136"/>
    </source>
</evidence>
<evidence type="ECO:0000256" key="5">
    <source>
        <dbReference type="ARBA" id="ARBA00022679"/>
    </source>
</evidence>
<dbReference type="CDD" id="cd14066">
    <property type="entry name" value="STKc_IRAK"/>
    <property type="match status" value="1"/>
</dbReference>
<keyword evidence="6 21" id="KW-0812">Transmembrane</keyword>
<keyword evidence="15" id="KW-0675">Receptor</keyword>
<dbReference type="SUPFAM" id="SSF56112">
    <property type="entry name" value="Protein kinase-like (PK-like)"/>
    <property type="match status" value="1"/>
</dbReference>
<dbReference type="Pfam" id="PF07714">
    <property type="entry name" value="PK_Tyr_Ser-Thr"/>
    <property type="match status" value="1"/>
</dbReference>
<dbReference type="PROSITE" id="PS50011">
    <property type="entry name" value="PROTEIN_KINASE_DOM"/>
    <property type="match status" value="1"/>
</dbReference>
<comment type="caution">
    <text evidence="19">Lacks conserved residue(s) required for the propagation of feature annotation.</text>
</comment>
<keyword evidence="13 21" id="KW-0472">Membrane</keyword>
<evidence type="ECO:0000256" key="16">
    <source>
        <dbReference type="ARBA" id="ARBA00023180"/>
    </source>
</evidence>
<dbReference type="CDD" id="cd00028">
    <property type="entry name" value="B_lectin"/>
    <property type="match status" value="1"/>
</dbReference>
<feature type="domain" description="Protein kinase" evidence="22">
    <location>
        <begin position="683"/>
        <end position="969"/>
    </location>
</feature>
<evidence type="ECO:0000256" key="6">
    <source>
        <dbReference type="ARBA" id="ARBA00022692"/>
    </source>
</evidence>
<dbReference type="OrthoDB" id="1741851at2759"/>
<keyword evidence="10 26" id="KW-0418">Kinase</keyword>
<dbReference type="PROSITE" id="PS00108">
    <property type="entry name" value="PROTEIN_KINASE_ST"/>
    <property type="match status" value="1"/>
</dbReference>
<dbReference type="InterPro" id="IPR000858">
    <property type="entry name" value="S_locus_glycoprot_dom"/>
</dbReference>
<dbReference type="SMART" id="SM00108">
    <property type="entry name" value="B_lectin"/>
    <property type="match status" value="1"/>
</dbReference>
<dbReference type="FunCoup" id="A0A2P5AVW6">
    <property type="interactions" value="15"/>
</dbReference>
<comment type="catalytic activity">
    <reaction evidence="18">
        <text>L-seryl-[protein] + ATP = O-phospho-L-seryl-[protein] + ADP + H(+)</text>
        <dbReference type="Rhea" id="RHEA:17989"/>
        <dbReference type="Rhea" id="RHEA-COMP:9863"/>
        <dbReference type="Rhea" id="RHEA-COMP:11604"/>
        <dbReference type="ChEBI" id="CHEBI:15378"/>
        <dbReference type="ChEBI" id="CHEBI:29999"/>
        <dbReference type="ChEBI" id="CHEBI:30616"/>
        <dbReference type="ChEBI" id="CHEBI:83421"/>
        <dbReference type="ChEBI" id="CHEBI:456216"/>
        <dbReference type="EC" id="2.7.11.1"/>
    </reaction>
</comment>
<keyword evidence="11" id="KW-0067">ATP-binding</keyword>
<dbReference type="GO" id="GO:0004674">
    <property type="term" value="F:protein serine/threonine kinase activity"/>
    <property type="evidence" value="ECO:0007669"/>
    <property type="project" value="UniProtKB-KW"/>
</dbReference>
<dbReference type="EMBL" id="JXTC01000681">
    <property type="protein sequence ID" value="PON40687.1"/>
    <property type="molecule type" value="Genomic_DNA"/>
</dbReference>
<feature type="domain" description="EGF-like" evidence="23">
    <location>
        <begin position="259"/>
        <end position="295"/>
    </location>
</feature>
<dbReference type="GO" id="GO:0005886">
    <property type="term" value="C:plasma membrane"/>
    <property type="evidence" value="ECO:0007669"/>
    <property type="project" value="UniProtKB-SubCell"/>
</dbReference>
<comment type="caution">
    <text evidence="26">The sequence shown here is derived from an EMBL/GenBank/DDBJ whole genome shotgun (WGS) entry which is preliminary data.</text>
</comment>